<dbReference type="Pfam" id="PF05910">
    <property type="entry name" value="DUF868"/>
    <property type="match status" value="1"/>
</dbReference>
<dbReference type="InterPro" id="IPR008586">
    <property type="entry name" value="DUF868_pln"/>
</dbReference>
<organism evidence="2">
    <name type="scientific">Wollemia nobilis</name>
    <dbReference type="NCBI Taxonomy" id="56998"/>
    <lineage>
        <taxon>Eukaryota</taxon>
        <taxon>Viridiplantae</taxon>
        <taxon>Streptophyta</taxon>
        <taxon>Embryophyta</taxon>
        <taxon>Tracheophyta</taxon>
        <taxon>Spermatophyta</taxon>
        <taxon>Pinopsida</taxon>
        <taxon>Pinidae</taxon>
        <taxon>Conifers II</taxon>
        <taxon>Araucariales</taxon>
        <taxon>Araucariaceae</taxon>
        <taxon>Wollemia</taxon>
    </lineage>
</organism>
<feature type="region of interest" description="Disordered" evidence="1">
    <location>
        <begin position="263"/>
        <end position="321"/>
    </location>
</feature>
<protein>
    <submittedName>
        <fullName evidence="2">TSA: Wollemia nobilis Ref_Wollemi_Transcript_5024_1502 transcribed RNA sequence</fullName>
    </submittedName>
</protein>
<evidence type="ECO:0000313" key="2">
    <source>
        <dbReference type="EMBL" id="JAG88894.1"/>
    </source>
</evidence>
<feature type="region of interest" description="Disordered" evidence="1">
    <location>
        <begin position="1"/>
        <end position="28"/>
    </location>
</feature>
<feature type="compositionally biased region" description="Low complexity" evidence="1">
    <location>
        <begin position="310"/>
        <end position="321"/>
    </location>
</feature>
<dbReference type="PANTHER" id="PTHR31972">
    <property type="entry name" value="EXPRESSED PROTEIN"/>
    <property type="match status" value="1"/>
</dbReference>
<name>A0A0C9RXW3_9CONI</name>
<sequence>MPEAFPSCFGEYKGTQGTDKSSSSSSSSKMTQNLITCLYQTKLAGICRFVTITWCKNLMGQGLSVHVNDPSCHYMCKVDMKPWFFWKKQGSKSFDVKGQKLEVFWDLTNAKYVCGPEPQECFYVALMCEKEIILLLGDMHEEAYKKTHSRYPFNEPTLLSRREHVFGKKYYTTKAQFGESGRTHDIVIECHTGGSKEPRLYVRVDKQVVLQVKHLIWKFRGNQTIEVDGTQIQVFWDVHNWLFNPSIGHAVFMFQTSSCTGSSHGRSSDSGRKFNGAAGASTQPSPPSVLQWPPPSAFSLKGPEKTFFKSSSSSSSSSNSSSSVLQWASMETDAGSPSGFSLLLYAWKSE</sequence>
<proteinExistence type="predicted"/>
<accession>A0A0C9RXW3</accession>
<dbReference type="PANTHER" id="PTHR31972:SF74">
    <property type="entry name" value="EXPRESSED PROTEIN"/>
    <property type="match status" value="1"/>
</dbReference>
<feature type="compositionally biased region" description="Pro residues" evidence="1">
    <location>
        <begin position="284"/>
        <end position="296"/>
    </location>
</feature>
<evidence type="ECO:0000256" key="1">
    <source>
        <dbReference type="SAM" id="MobiDB-lite"/>
    </source>
</evidence>
<dbReference type="AlphaFoldDB" id="A0A0C9RXW3"/>
<reference evidence="2" key="1">
    <citation type="submission" date="2015-02" db="EMBL/GenBank/DDBJ databases">
        <title>A transcriptome of Wollemia nobilis - a relic of Gondwana.</title>
        <authorList>
            <person name="Chia J.Y."/>
            <person name="Leong Y.S."/>
            <person name="Abdul Karim S."/>
            <person name="Wan Azmi N."/>
            <person name="Hercus R."/>
            <person name="Croft L."/>
        </authorList>
    </citation>
    <scope>NUCLEOTIDE SEQUENCE</scope>
    <source>
        <strain evidence="2">MaeBrown</strain>
        <tissue evidence="2">Leaf</tissue>
    </source>
</reference>
<dbReference type="EMBL" id="GCHU01004986">
    <property type="protein sequence ID" value="JAG88894.1"/>
    <property type="molecule type" value="Transcribed_RNA"/>
</dbReference>